<dbReference type="GO" id="GO:0005829">
    <property type="term" value="C:cytosol"/>
    <property type="evidence" value="ECO:0007669"/>
    <property type="project" value="TreeGrafter"/>
</dbReference>
<gene>
    <name evidence="5" type="ORF">MBUL_03419</name>
</gene>
<dbReference type="InterPro" id="IPR006683">
    <property type="entry name" value="Thioestr_dom"/>
</dbReference>
<dbReference type="EMBL" id="LR743504">
    <property type="protein sequence ID" value="CAA2105897.1"/>
    <property type="molecule type" value="Genomic_DNA"/>
</dbReference>
<dbReference type="InterPro" id="IPR033120">
    <property type="entry name" value="HOTDOG_ACOT"/>
</dbReference>
<dbReference type="GO" id="GO:0052816">
    <property type="term" value="F:long-chain fatty acyl-CoA hydrolase activity"/>
    <property type="evidence" value="ECO:0007669"/>
    <property type="project" value="TreeGrafter"/>
</dbReference>
<dbReference type="GO" id="GO:0009062">
    <property type="term" value="P:fatty acid catabolic process"/>
    <property type="evidence" value="ECO:0007669"/>
    <property type="project" value="TreeGrafter"/>
</dbReference>
<comment type="similarity">
    <text evidence="1">Belongs to the acyl coenzyme A hydrolase family.</text>
</comment>
<dbReference type="GO" id="GO:0006637">
    <property type="term" value="P:acyl-CoA metabolic process"/>
    <property type="evidence" value="ECO:0007669"/>
    <property type="project" value="TreeGrafter"/>
</dbReference>
<evidence type="ECO:0000313" key="5">
    <source>
        <dbReference type="EMBL" id="CAA2105897.1"/>
    </source>
</evidence>
<dbReference type="InterPro" id="IPR040170">
    <property type="entry name" value="Cytosol_ACT"/>
</dbReference>
<dbReference type="AlphaFoldDB" id="A0A679J4H3"/>
<evidence type="ECO:0000256" key="1">
    <source>
        <dbReference type="ARBA" id="ARBA00010458"/>
    </source>
</evidence>
<dbReference type="Gene3D" id="3.10.129.10">
    <property type="entry name" value="Hotdog Thioesterase"/>
    <property type="match status" value="1"/>
</dbReference>
<evidence type="ECO:0000256" key="2">
    <source>
        <dbReference type="ARBA" id="ARBA00022801"/>
    </source>
</evidence>
<name>A0A679J4H3_9HYPH</name>
<dbReference type="Pfam" id="PF03061">
    <property type="entry name" value="4HBT"/>
    <property type="match status" value="1"/>
</dbReference>
<dbReference type="SUPFAM" id="SSF54637">
    <property type="entry name" value="Thioesterase/thiol ester dehydrase-isomerase"/>
    <property type="match status" value="1"/>
</dbReference>
<evidence type="ECO:0000256" key="3">
    <source>
        <dbReference type="PROSITE-ProRule" id="PRU01106"/>
    </source>
</evidence>
<dbReference type="PROSITE" id="PS51770">
    <property type="entry name" value="HOTDOG_ACOT"/>
    <property type="match status" value="1"/>
</dbReference>
<evidence type="ECO:0000259" key="4">
    <source>
        <dbReference type="PROSITE" id="PS51770"/>
    </source>
</evidence>
<feature type="domain" description="HotDog ACOT-type" evidence="4">
    <location>
        <begin position="16"/>
        <end position="128"/>
    </location>
</feature>
<proteinExistence type="inferred from homology"/>
<accession>A0A679J4H3</accession>
<reference evidence="5" key="1">
    <citation type="submission" date="2019-12" db="EMBL/GenBank/DDBJ databases">
        <authorList>
            <person name="Cremers G."/>
        </authorList>
    </citation>
    <scope>NUCLEOTIDE SEQUENCE</scope>
    <source>
        <strain evidence="5">Mbul1</strain>
    </source>
</reference>
<organism evidence="5">
    <name type="scientific">Methylobacterium bullatum</name>
    <dbReference type="NCBI Taxonomy" id="570505"/>
    <lineage>
        <taxon>Bacteria</taxon>
        <taxon>Pseudomonadati</taxon>
        <taxon>Pseudomonadota</taxon>
        <taxon>Alphaproteobacteria</taxon>
        <taxon>Hyphomicrobiales</taxon>
        <taxon>Methylobacteriaceae</taxon>
        <taxon>Methylobacterium</taxon>
    </lineage>
</organism>
<protein>
    <submittedName>
        <fullName evidence="5">Putative acyl-CoA thioester hydrolase</fullName>
        <ecNumber evidence="5">3.1.2.-</ecNumber>
    </submittedName>
</protein>
<keyword evidence="2 3" id="KW-0378">Hydrolase</keyword>
<sequence length="135" mass="14240">MDETSEQAAPNPRDPETALPLLRTLTLPSDANLNGGVFGGWIMAELDKAAGLLGMRRAQGPCTTVAVENLRFVAALRVGEEFSVYGEVESVGRSSMRLRLEGFAAAPTGGGRRSVVEALFVSVALDLAGRPKTLP</sequence>
<dbReference type="PANTHER" id="PTHR11049:SF5">
    <property type="entry name" value="ACYL-COA THIOESTER HYDROLASE YCIA"/>
    <property type="match status" value="1"/>
</dbReference>
<dbReference type="EC" id="3.1.2.-" evidence="5"/>
<dbReference type="InterPro" id="IPR029069">
    <property type="entry name" value="HotDog_dom_sf"/>
</dbReference>
<dbReference type="CDD" id="cd03442">
    <property type="entry name" value="BFIT_BACH"/>
    <property type="match status" value="1"/>
</dbReference>
<dbReference type="PANTHER" id="PTHR11049">
    <property type="entry name" value="ACYL COENZYME A THIOESTER HYDROLASE"/>
    <property type="match status" value="1"/>
</dbReference>